<keyword evidence="3" id="KW-0378">Hydrolase</keyword>
<evidence type="ECO:0000256" key="2">
    <source>
        <dbReference type="ARBA" id="ARBA00022670"/>
    </source>
</evidence>
<protein>
    <recommendedName>
        <fullName evidence="4">Prohead serine protease domain-containing protein</fullName>
    </recommendedName>
</protein>
<dbReference type="InterPro" id="IPR006433">
    <property type="entry name" value="Prohead_protease"/>
</dbReference>
<dbReference type="InterPro" id="IPR054613">
    <property type="entry name" value="Peptidase_S78_dom"/>
</dbReference>
<dbReference type="NCBIfam" id="TIGR01543">
    <property type="entry name" value="proheadase_HK97"/>
    <property type="match status" value="1"/>
</dbReference>
<evidence type="ECO:0000256" key="3">
    <source>
        <dbReference type="ARBA" id="ARBA00022801"/>
    </source>
</evidence>
<evidence type="ECO:0000256" key="1">
    <source>
        <dbReference type="ARBA" id="ARBA00022612"/>
    </source>
</evidence>
<feature type="domain" description="Prohead serine protease" evidence="4">
    <location>
        <begin position="16"/>
        <end position="157"/>
    </location>
</feature>
<accession>A0A0F9N624</accession>
<dbReference type="Pfam" id="PF04586">
    <property type="entry name" value="Peptidase_S78"/>
    <property type="match status" value="1"/>
</dbReference>
<dbReference type="AlphaFoldDB" id="A0A0F9N624"/>
<organism evidence="5">
    <name type="scientific">marine sediment metagenome</name>
    <dbReference type="NCBI Taxonomy" id="412755"/>
    <lineage>
        <taxon>unclassified sequences</taxon>
        <taxon>metagenomes</taxon>
        <taxon>ecological metagenomes</taxon>
    </lineage>
</organism>
<evidence type="ECO:0000259" key="4">
    <source>
        <dbReference type="Pfam" id="PF04586"/>
    </source>
</evidence>
<reference evidence="5" key="1">
    <citation type="journal article" date="2015" name="Nature">
        <title>Complex archaea that bridge the gap between prokaryotes and eukaryotes.</title>
        <authorList>
            <person name="Spang A."/>
            <person name="Saw J.H."/>
            <person name="Jorgensen S.L."/>
            <person name="Zaremba-Niedzwiedzka K."/>
            <person name="Martijn J."/>
            <person name="Lind A.E."/>
            <person name="van Eijk R."/>
            <person name="Schleper C."/>
            <person name="Guy L."/>
            <person name="Ettema T.J."/>
        </authorList>
    </citation>
    <scope>NUCLEOTIDE SEQUENCE</scope>
</reference>
<keyword evidence="2" id="KW-0645">Protease</keyword>
<sequence length="233" mass="26775">MKHLQYKNFGNTLKDVDTKKGIVEGYFNTWDIVDSDGDELVRGAFKKSLQENGPGSARPRIMHLLQHNSSMPLFRFTEEGTLKEDDKGLFFRSNISKTTYGRDTLQLYDDGVLNEHSIGFQTIKEQQTDQDHNQILEVKLWEGSTVTWGANMDTPMTGMKDLTPKEQAEKFNERINTFEKALRDGTYSDDTFDLLVIQLKQIQAHYQSLIDAQPETLDKDEPKERVSLSTIFN</sequence>
<comment type="caution">
    <text evidence="5">The sequence shown here is derived from an EMBL/GenBank/DDBJ whole genome shotgun (WGS) entry which is preliminary data.</text>
</comment>
<evidence type="ECO:0000313" key="5">
    <source>
        <dbReference type="EMBL" id="KKN15080.1"/>
    </source>
</evidence>
<dbReference type="EMBL" id="LAZR01003748">
    <property type="protein sequence ID" value="KKN15080.1"/>
    <property type="molecule type" value="Genomic_DNA"/>
</dbReference>
<name>A0A0F9N624_9ZZZZ</name>
<dbReference type="GO" id="GO:0006508">
    <property type="term" value="P:proteolysis"/>
    <property type="evidence" value="ECO:0007669"/>
    <property type="project" value="UniProtKB-KW"/>
</dbReference>
<keyword evidence="1" id="KW-1188">Viral release from host cell</keyword>
<proteinExistence type="predicted"/>
<dbReference type="GO" id="GO:0008233">
    <property type="term" value="F:peptidase activity"/>
    <property type="evidence" value="ECO:0007669"/>
    <property type="project" value="UniProtKB-KW"/>
</dbReference>
<gene>
    <name evidence="5" type="ORF">LCGC14_0989550</name>
</gene>